<organism evidence="4 5">
    <name type="scientific">Fibrella aestuarina BUZ 2</name>
    <dbReference type="NCBI Taxonomy" id="1166018"/>
    <lineage>
        <taxon>Bacteria</taxon>
        <taxon>Pseudomonadati</taxon>
        <taxon>Bacteroidota</taxon>
        <taxon>Cytophagia</taxon>
        <taxon>Cytophagales</taxon>
        <taxon>Spirosomataceae</taxon>
        <taxon>Fibrella</taxon>
    </lineage>
</organism>
<name>I0K2J2_9BACT</name>
<keyword evidence="5" id="KW-1185">Reference proteome</keyword>
<evidence type="ECO:0000313" key="5">
    <source>
        <dbReference type="Proteomes" id="UP000011058"/>
    </source>
</evidence>
<feature type="transmembrane region" description="Helical" evidence="3">
    <location>
        <begin position="332"/>
        <end position="353"/>
    </location>
</feature>
<dbReference type="GO" id="GO:0003677">
    <property type="term" value="F:DNA binding"/>
    <property type="evidence" value="ECO:0007669"/>
    <property type="project" value="InterPro"/>
</dbReference>
<reference evidence="4 5" key="1">
    <citation type="journal article" date="2012" name="J. Bacteriol.">
        <title>Genome Sequence of Fibrella aestuarina BUZ 2T, a Filamentous Marine Bacterium.</title>
        <authorList>
            <person name="Filippini M."/>
            <person name="Qi W."/>
            <person name="Blom J."/>
            <person name="Goesmann A."/>
            <person name="Smits T.H."/>
            <person name="Bagheri H.C."/>
        </authorList>
    </citation>
    <scope>NUCLEOTIDE SEQUENCE [LARGE SCALE GENOMIC DNA]</scope>
    <source>
        <strain evidence="5">BUZ 2T</strain>
    </source>
</reference>
<dbReference type="PANTHER" id="PTHR10098">
    <property type="entry name" value="RAPSYN-RELATED"/>
    <property type="match status" value="1"/>
</dbReference>
<dbReference type="GO" id="GO:0006355">
    <property type="term" value="P:regulation of DNA-templated transcription"/>
    <property type="evidence" value="ECO:0007669"/>
    <property type="project" value="InterPro"/>
</dbReference>
<keyword evidence="3" id="KW-0812">Transmembrane</keyword>
<dbReference type="STRING" id="1166018.FAES_0332"/>
<gene>
    <name evidence="4" type="ORF">FAES_0332</name>
</gene>
<feature type="repeat" description="TPR" evidence="1">
    <location>
        <begin position="222"/>
        <end position="255"/>
    </location>
</feature>
<dbReference type="AlphaFoldDB" id="I0K2J2"/>
<feature type="coiled-coil region" evidence="2">
    <location>
        <begin position="379"/>
        <end position="439"/>
    </location>
</feature>
<dbReference type="Gene3D" id="1.25.40.10">
    <property type="entry name" value="Tetratricopeptide repeat domain"/>
    <property type="match status" value="1"/>
</dbReference>
<dbReference type="InterPro" id="IPR011990">
    <property type="entry name" value="TPR-like_helical_dom_sf"/>
</dbReference>
<accession>I0K2J2</accession>
<dbReference type="eggNOG" id="COG0457">
    <property type="taxonomic scope" value="Bacteria"/>
</dbReference>
<evidence type="ECO:0000256" key="3">
    <source>
        <dbReference type="SAM" id="Phobius"/>
    </source>
</evidence>
<evidence type="ECO:0000256" key="1">
    <source>
        <dbReference type="PROSITE-ProRule" id="PRU00339"/>
    </source>
</evidence>
<dbReference type="HOGENOM" id="CLU_037008_0_0_10"/>
<dbReference type="Proteomes" id="UP000011058">
    <property type="component" value="Chromosome"/>
</dbReference>
<keyword evidence="1" id="KW-0802">TPR repeat</keyword>
<dbReference type="EMBL" id="HE796683">
    <property type="protein sequence ID" value="CCG98345.1"/>
    <property type="molecule type" value="Genomic_DNA"/>
</dbReference>
<feature type="repeat" description="TPR" evidence="1">
    <location>
        <begin position="182"/>
        <end position="215"/>
    </location>
</feature>
<dbReference type="Pfam" id="PF13181">
    <property type="entry name" value="TPR_8"/>
    <property type="match status" value="1"/>
</dbReference>
<dbReference type="PROSITE" id="PS51257">
    <property type="entry name" value="PROKAR_LIPOPROTEIN"/>
    <property type="match status" value="1"/>
</dbReference>
<dbReference type="SUPFAM" id="SSF48452">
    <property type="entry name" value="TPR-like"/>
    <property type="match status" value="2"/>
</dbReference>
<dbReference type="OrthoDB" id="1523128at2"/>
<dbReference type="Gene3D" id="1.10.10.10">
    <property type="entry name" value="Winged helix-like DNA-binding domain superfamily/Winged helix DNA-binding domain"/>
    <property type="match status" value="1"/>
</dbReference>
<dbReference type="KEGG" id="fae:FAES_0332"/>
<dbReference type="InterPro" id="IPR019734">
    <property type="entry name" value="TPR_rpt"/>
</dbReference>
<evidence type="ECO:0000313" key="4">
    <source>
        <dbReference type="EMBL" id="CCG98345.1"/>
    </source>
</evidence>
<dbReference type="Pfam" id="PF13424">
    <property type="entry name" value="TPR_12"/>
    <property type="match status" value="2"/>
</dbReference>
<dbReference type="PROSITE" id="PS50005">
    <property type="entry name" value="TPR"/>
    <property type="match status" value="3"/>
</dbReference>
<feature type="repeat" description="TPR" evidence="1">
    <location>
        <begin position="262"/>
        <end position="295"/>
    </location>
</feature>
<proteinExistence type="predicted"/>
<dbReference type="SMART" id="SM00028">
    <property type="entry name" value="TPR"/>
    <property type="match status" value="6"/>
</dbReference>
<sequence>MGMSSRSFHHLFQFVCWLAVTWAGCGSVWGQSGRSRQPDSTFRQLKAALNRAVEQQDLPAENTLRQQIGLLFYHQGNYTQAIDYLLQAQKGYRAVGAGDDLANNLNELGTVYYYNRQSALARKQFDEALTIYRRTGNRSGIARTYGHIGHLFEKEQNLAQAFAYQKRALAQYQTTQDEAGLGKIYENIGSIFEDQARYDSARYYYQHALLLSQKSGRTVDQLEIINNLGDLYRKTGQYDSALTYYRQVVATAQRTQETYQLNGAYRDLGKTYQLLNRHDSAYAYFERSHDLTDELYAVGNNQQIALLQTLFDVEQKDNEIARLSTEKRINTILSLTAGLVLLLLGGLAAVIISRQRLKIRNERALNEQNRQIFDTQRALMEAEMTNQQLAEENLRYQLALQGKELSSHTLHLIQKNQVLEELKNDLTTLLNDDKRDQRKQLKQLVQKIGQSFSTDKNWDDFRATFDQVHPHFFTELTRQFPELTPTDLRLIALLKMNLPSGEMATMLGISPDSLRVARYRLRKKLGLAEGESLTTYLLRYAAQPTGSPAASS</sequence>
<dbReference type="InterPro" id="IPR016032">
    <property type="entry name" value="Sig_transdc_resp-reg_C-effctor"/>
</dbReference>
<dbReference type="PATRIC" id="fig|1166018.3.peg.340"/>
<dbReference type="SUPFAM" id="SSF46894">
    <property type="entry name" value="C-terminal effector domain of the bipartite response regulators"/>
    <property type="match status" value="1"/>
</dbReference>
<evidence type="ECO:0000256" key="2">
    <source>
        <dbReference type="SAM" id="Coils"/>
    </source>
</evidence>
<protein>
    <submittedName>
        <fullName evidence="4">Tetratricopeptide repeat protein 28 TPR repeat protein 28</fullName>
    </submittedName>
</protein>
<keyword evidence="3" id="KW-0472">Membrane</keyword>
<keyword evidence="2" id="KW-0175">Coiled coil</keyword>
<keyword evidence="3" id="KW-1133">Transmembrane helix</keyword>
<dbReference type="InterPro" id="IPR036388">
    <property type="entry name" value="WH-like_DNA-bd_sf"/>
</dbReference>